<dbReference type="FunFam" id="3.30.830.10:FF:000031">
    <property type="entry name" value="Putative zinc metalloprotease"/>
    <property type="match status" value="1"/>
</dbReference>
<comment type="caution">
    <text evidence="2">The sequence shown here is derived from an EMBL/GenBank/DDBJ whole genome shotgun (WGS) entry which is preliminary data.</text>
</comment>
<dbReference type="Pfam" id="PF05193">
    <property type="entry name" value="Peptidase_M16_C"/>
    <property type="match status" value="1"/>
</dbReference>
<feature type="non-terminal residue" evidence="2">
    <location>
        <position position="1"/>
    </location>
</feature>
<evidence type="ECO:0000313" key="3">
    <source>
        <dbReference type="Proteomes" id="UP000237144"/>
    </source>
</evidence>
<reference evidence="2 3" key="1">
    <citation type="journal article" date="2018" name="Front. Microbiol.">
        <title>Prospects for Fungal Bioremediation of Acidic Radioactive Waste Sites: Characterization and Genome Sequence of Rhodotorula taiwanensis MD1149.</title>
        <authorList>
            <person name="Tkavc R."/>
            <person name="Matrosova V.Y."/>
            <person name="Grichenko O.E."/>
            <person name="Gostincar C."/>
            <person name="Volpe R.P."/>
            <person name="Klimenkova P."/>
            <person name="Gaidamakova E.K."/>
            <person name="Zhou C.E."/>
            <person name="Stewart B.J."/>
            <person name="Lyman M.G."/>
            <person name="Malfatti S.A."/>
            <person name="Rubinfeld B."/>
            <person name="Courtot M."/>
            <person name="Singh J."/>
            <person name="Dalgard C.L."/>
            <person name="Hamilton T."/>
            <person name="Frey K.G."/>
            <person name="Gunde-Cimerman N."/>
            <person name="Dugan L."/>
            <person name="Daly M.J."/>
        </authorList>
    </citation>
    <scope>NUCLEOTIDE SEQUENCE [LARGE SCALE GENOMIC DNA]</scope>
    <source>
        <strain evidence="2 3">MD1149</strain>
    </source>
</reference>
<organism evidence="2 3">
    <name type="scientific">Rhodotorula taiwanensis</name>
    <dbReference type="NCBI Taxonomy" id="741276"/>
    <lineage>
        <taxon>Eukaryota</taxon>
        <taxon>Fungi</taxon>
        <taxon>Dikarya</taxon>
        <taxon>Basidiomycota</taxon>
        <taxon>Pucciniomycotina</taxon>
        <taxon>Microbotryomycetes</taxon>
        <taxon>Sporidiobolales</taxon>
        <taxon>Sporidiobolaceae</taxon>
        <taxon>Rhodotorula</taxon>
    </lineage>
</organism>
<dbReference type="STRING" id="741276.A0A2S5AZV8"/>
<dbReference type="GO" id="GO:0046872">
    <property type="term" value="F:metal ion binding"/>
    <property type="evidence" value="ECO:0007669"/>
    <property type="project" value="InterPro"/>
</dbReference>
<protein>
    <recommendedName>
        <fullName evidence="1">Peptidase M16 C-terminal domain-containing protein</fullName>
    </recommendedName>
</protein>
<dbReference type="Proteomes" id="UP000237144">
    <property type="component" value="Unassembled WGS sequence"/>
</dbReference>
<accession>A0A2S5AZV8</accession>
<dbReference type="SUPFAM" id="SSF63411">
    <property type="entry name" value="LuxS/MPP-like metallohydrolase"/>
    <property type="match status" value="4"/>
</dbReference>
<gene>
    <name evidence="2" type="ORF">BMF94_6951</name>
</gene>
<evidence type="ECO:0000259" key="1">
    <source>
        <dbReference type="Pfam" id="PF05193"/>
    </source>
</evidence>
<dbReference type="PANTHER" id="PTHR43016:SF16">
    <property type="entry name" value="METALLOPROTEASE, PUTATIVE (AFU_ORTHOLOGUE AFUA_4G07610)-RELATED"/>
    <property type="match status" value="1"/>
</dbReference>
<dbReference type="PANTHER" id="PTHR43016">
    <property type="entry name" value="PRESEQUENCE PROTEASE"/>
    <property type="match status" value="1"/>
</dbReference>
<dbReference type="OrthoDB" id="2525292at2759"/>
<proteinExistence type="predicted"/>
<dbReference type="InterPro" id="IPR011249">
    <property type="entry name" value="Metalloenz_LuxS/M16"/>
</dbReference>
<evidence type="ECO:0000313" key="2">
    <source>
        <dbReference type="EMBL" id="POY70064.1"/>
    </source>
</evidence>
<dbReference type="AlphaFoldDB" id="A0A2S5AZV8"/>
<dbReference type="EMBL" id="PJQD01000151">
    <property type="protein sequence ID" value="POY70064.1"/>
    <property type="molecule type" value="Genomic_DNA"/>
</dbReference>
<feature type="domain" description="Peptidase M16 C-terminal" evidence="1">
    <location>
        <begin position="26"/>
        <end position="212"/>
    </location>
</feature>
<dbReference type="Gene3D" id="3.30.830.10">
    <property type="entry name" value="Metalloenzyme, LuxS/M16 peptidase-like"/>
    <property type="match status" value="4"/>
</dbReference>
<keyword evidence="3" id="KW-1185">Reference proteome</keyword>
<dbReference type="InterPro" id="IPR007863">
    <property type="entry name" value="Peptidase_M16_C"/>
</dbReference>
<name>A0A2S5AZV8_9BASI</name>
<sequence>LRQALYNKRNAYRSETGGRLDALRILTLDQIRAYHERMYVPENVTVTVLGHSVGAADLLDTLARTTLPDLIAAGHATPLHTSAFVRPFVESITASNPPVISDDTIHHVEYADSDESVGQVTLAWIGPAVDDWETIGALWAIAFYLSSGSASPLAQKFVECDSPLCTNIAFEVARRDPHVLTFTLAGVPEDRLASASSVFLATLEAICSSPFDMIRMQARLREWHLNVLQDLETAPADRVLSGVTTDALYGNGRTLSLSTMWNDLDVIASLKDWAPQKWLRLLAAWFVDAHRLVMIGSPSSDLAHEQSEANAARVAARRRSLGPIGLAQLDKTLEEAKAVTTVPAPSTALRPFKVPSTSSIKIPPIETARSPGISGGQPGSLQASINKAGVSSPFFLQFDHYPSSFVSVCAFLCGSTSNVWPLFVSSFFAMPVQRASGETLSSTKAYQQLEDLAIGFDASTCSEGVLISIRVPAERYEEAVSWLADTIYGTRFDRKRLANLVEKTIRSLPDMLQDGMGMASDAVTGMCLDGASVASLQTASTTASLAKMYRRRLQDDPDSLIKALNAQRRAVTKAPSMRFSVTGNVKALQAPVLPWIEHFPLPPQDQTRGLAELPLQQAHLTPLGINPARKGVLNVIAASESSFLRAASRGVHKEHKDFAAIVVATAMLSATNSFIWNACRGPGLCYGLSIDLNTDAGQLSLAIWQAPNLGSAWAAAKKVVRRLAQEKVPITNNDLITAKSNIVFEWADGFSVAAAAADASFTDRVIYGLPANWTSLFLQRVQAVDVHAVLSAIQTWIVPLFESSTSVVGISTSPRMRDQTLKKFTELGYVLDVNKL</sequence>